<dbReference type="EMBL" id="QKWP01000504">
    <property type="protein sequence ID" value="RIB18966.1"/>
    <property type="molecule type" value="Genomic_DNA"/>
</dbReference>
<dbReference type="InterPro" id="IPR036397">
    <property type="entry name" value="RNaseH_sf"/>
</dbReference>
<dbReference type="AlphaFoldDB" id="A0A397VI37"/>
<feature type="non-terminal residue" evidence="1">
    <location>
        <position position="1"/>
    </location>
</feature>
<sequence>DNNAKIHTSKFTECWFYKNNIVQLPWLSYSPDLNPIKYLWDKLEHHVHKHISLSSNESELFNLLQNKCFKIDGSIIKNLVESIIYTLSSEALIPDQKYKLLFNINQPIELFIQEFDTEWWPLLLNVWTEFNHKKKVNGDLSKTYTYRFTKNNESSTQKDEVPSEK</sequence>
<proteinExistence type="predicted"/>
<dbReference type="Gene3D" id="3.30.420.10">
    <property type="entry name" value="Ribonuclease H-like superfamily/Ribonuclease H"/>
    <property type="match status" value="1"/>
</dbReference>
<protein>
    <recommendedName>
        <fullName evidence="3">Tc1-like transposase DDE domain-containing protein</fullName>
    </recommendedName>
</protein>
<comment type="caution">
    <text evidence="1">The sequence shown here is derived from an EMBL/GenBank/DDBJ whole genome shotgun (WGS) entry which is preliminary data.</text>
</comment>
<organism evidence="1 2">
    <name type="scientific">Gigaspora rosea</name>
    <dbReference type="NCBI Taxonomy" id="44941"/>
    <lineage>
        <taxon>Eukaryota</taxon>
        <taxon>Fungi</taxon>
        <taxon>Fungi incertae sedis</taxon>
        <taxon>Mucoromycota</taxon>
        <taxon>Glomeromycotina</taxon>
        <taxon>Glomeromycetes</taxon>
        <taxon>Diversisporales</taxon>
        <taxon>Gigasporaceae</taxon>
        <taxon>Gigaspora</taxon>
    </lineage>
</organism>
<gene>
    <name evidence="1" type="ORF">C2G38_1966020</name>
</gene>
<keyword evidence="2" id="KW-1185">Reference proteome</keyword>
<dbReference type="GO" id="GO:0003676">
    <property type="term" value="F:nucleic acid binding"/>
    <property type="evidence" value="ECO:0007669"/>
    <property type="project" value="InterPro"/>
</dbReference>
<name>A0A397VI37_9GLOM</name>
<evidence type="ECO:0008006" key="3">
    <source>
        <dbReference type="Google" id="ProtNLM"/>
    </source>
</evidence>
<dbReference type="OrthoDB" id="5330842at2759"/>
<evidence type="ECO:0000313" key="1">
    <source>
        <dbReference type="EMBL" id="RIB18966.1"/>
    </source>
</evidence>
<evidence type="ECO:0000313" key="2">
    <source>
        <dbReference type="Proteomes" id="UP000266673"/>
    </source>
</evidence>
<dbReference type="Proteomes" id="UP000266673">
    <property type="component" value="Unassembled WGS sequence"/>
</dbReference>
<accession>A0A397VI37</accession>
<reference evidence="1 2" key="1">
    <citation type="submission" date="2018-06" db="EMBL/GenBank/DDBJ databases">
        <title>Comparative genomics reveals the genomic features of Rhizophagus irregularis, R. cerebriforme, R. diaphanum and Gigaspora rosea, and their symbiotic lifestyle signature.</title>
        <authorList>
            <person name="Morin E."/>
            <person name="San Clemente H."/>
            <person name="Chen E.C.H."/>
            <person name="De La Providencia I."/>
            <person name="Hainaut M."/>
            <person name="Kuo A."/>
            <person name="Kohler A."/>
            <person name="Murat C."/>
            <person name="Tang N."/>
            <person name="Roy S."/>
            <person name="Loubradou J."/>
            <person name="Henrissat B."/>
            <person name="Grigoriev I.V."/>
            <person name="Corradi N."/>
            <person name="Roux C."/>
            <person name="Martin F.M."/>
        </authorList>
    </citation>
    <scope>NUCLEOTIDE SEQUENCE [LARGE SCALE GENOMIC DNA]</scope>
    <source>
        <strain evidence="1 2">DAOM 194757</strain>
    </source>
</reference>